<dbReference type="InterPro" id="IPR006007">
    <property type="entry name" value="Inorganic_carbon_transpt"/>
</dbReference>
<feature type="transmembrane region" description="Helical" evidence="6">
    <location>
        <begin position="148"/>
        <end position="166"/>
    </location>
</feature>
<dbReference type="PANTHER" id="PTHR37422">
    <property type="entry name" value="TEICHURONIC ACID BIOSYNTHESIS PROTEIN TUAE"/>
    <property type="match status" value="1"/>
</dbReference>
<protein>
    <submittedName>
        <fullName evidence="8">Bicarbonate transporter, IctB family</fullName>
    </submittedName>
</protein>
<dbReference type="InterPro" id="IPR007016">
    <property type="entry name" value="O-antigen_ligase-rel_domated"/>
</dbReference>
<evidence type="ECO:0000256" key="1">
    <source>
        <dbReference type="ARBA" id="ARBA00004141"/>
    </source>
</evidence>
<feature type="transmembrane region" description="Helical" evidence="6">
    <location>
        <begin position="97"/>
        <end position="115"/>
    </location>
</feature>
<dbReference type="Proteomes" id="UP000621799">
    <property type="component" value="Unassembled WGS sequence"/>
</dbReference>
<evidence type="ECO:0000259" key="7">
    <source>
        <dbReference type="Pfam" id="PF04932"/>
    </source>
</evidence>
<evidence type="ECO:0000256" key="5">
    <source>
        <dbReference type="SAM" id="MobiDB-lite"/>
    </source>
</evidence>
<reference evidence="8" key="1">
    <citation type="submission" date="2020-10" db="EMBL/GenBank/DDBJ databases">
        <authorList>
            <person name="Castelo-Branco R."/>
            <person name="Eusebio N."/>
            <person name="Adriana R."/>
            <person name="Vieira A."/>
            <person name="Brugerolle De Fraissinette N."/>
            <person name="Rezende De Castro R."/>
            <person name="Schneider M.P."/>
            <person name="Vasconcelos V."/>
            <person name="Leao P.N."/>
        </authorList>
    </citation>
    <scope>NUCLEOTIDE SEQUENCE</scope>
    <source>
        <strain evidence="8">LEGE 11467</strain>
    </source>
</reference>
<evidence type="ECO:0000256" key="6">
    <source>
        <dbReference type="SAM" id="Phobius"/>
    </source>
</evidence>
<keyword evidence="3 6" id="KW-1133">Transmembrane helix</keyword>
<feature type="transmembrane region" description="Helical" evidence="6">
    <location>
        <begin position="367"/>
        <end position="389"/>
    </location>
</feature>
<evidence type="ECO:0000313" key="8">
    <source>
        <dbReference type="EMBL" id="MBE9041863.1"/>
    </source>
</evidence>
<feature type="transmembrane region" description="Helical" evidence="6">
    <location>
        <begin position="41"/>
        <end position="61"/>
    </location>
</feature>
<evidence type="ECO:0000256" key="2">
    <source>
        <dbReference type="ARBA" id="ARBA00022692"/>
    </source>
</evidence>
<evidence type="ECO:0000256" key="4">
    <source>
        <dbReference type="ARBA" id="ARBA00023136"/>
    </source>
</evidence>
<feature type="region of interest" description="Disordered" evidence="5">
    <location>
        <begin position="458"/>
        <end position="482"/>
    </location>
</feature>
<feature type="transmembrane region" description="Helical" evidence="6">
    <location>
        <begin position="121"/>
        <end position="141"/>
    </location>
</feature>
<feature type="transmembrane region" description="Helical" evidence="6">
    <location>
        <begin position="250"/>
        <end position="267"/>
    </location>
</feature>
<keyword evidence="4 6" id="KW-0472">Membrane</keyword>
<feature type="transmembrane region" description="Helical" evidence="6">
    <location>
        <begin position="410"/>
        <end position="433"/>
    </location>
</feature>
<evidence type="ECO:0000313" key="9">
    <source>
        <dbReference type="Proteomes" id="UP000621799"/>
    </source>
</evidence>
<dbReference type="Pfam" id="PF04932">
    <property type="entry name" value="Wzy_C"/>
    <property type="match status" value="1"/>
</dbReference>
<comment type="subcellular location">
    <subcellularLocation>
        <location evidence="1">Membrane</location>
        <topology evidence="1">Multi-pass membrane protein</topology>
    </subcellularLocation>
</comment>
<dbReference type="NCBIfam" id="TIGR00947">
    <property type="entry name" value="2A73"/>
    <property type="match status" value="1"/>
</dbReference>
<comment type="caution">
    <text evidence="8">The sequence shown here is derived from an EMBL/GenBank/DDBJ whole genome shotgun (WGS) entry which is preliminary data.</text>
</comment>
<dbReference type="GO" id="GO:0016020">
    <property type="term" value="C:membrane"/>
    <property type="evidence" value="ECO:0007669"/>
    <property type="project" value="UniProtKB-SubCell"/>
</dbReference>
<dbReference type="InterPro" id="IPR051533">
    <property type="entry name" value="WaaL-like"/>
</dbReference>
<keyword evidence="9" id="KW-1185">Reference proteome</keyword>
<feature type="transmembrane region" description="Helical" evidence="6">
    <location>
        <begin position="279"/>
        <end position="298"/>
    </location>
</feature>
<dbReference type="RefSeq" id="WP_264322054.1">
    <property type="nucleotide sequence ID" value="NZ_JADEXN010000257.1"/>
</dbReference>
<evidence type="ECO:0000256" key="3">
    <source>
        <dbReference type="ARBA" id="ARBA00022989"/>
    </source>
</evidence>
<gene>
    <name evidence="8" type="primary">ictB</name>
    <name evidence="8" type="ORF">IQ235_13850</name>
</gene>
<name>A0A928W0X8_9CYAN</name>
<dbReference type="AlphaFoldDB" id="A0A928W0X8"/>
<sequence>MTNLVWQQMTLRTLRPSRWRGSSFLYRLLGGSLRSWRPGSWLMLQSEPLGVALVALVFALAPFSSTSLVGVLMMACGAFWLLVTVSDDSNWGFTPIHVLLLAYWGIVTVATALSPVKAQAFSGWVKLTLFLLLFALCAKILRSPRWRSWVITIYLHAALVVSVYGMRQWYFGVEALATWTDPTSEMASVTRVYSYLGNPNLLAGYLIPAVVFSLAAIFSWRGWLPKALAVVMAIVNSACLVATFSRGGWIGLLAAGFAMVLLLVYWWSVKLPPKVRPWAMPAVLGASGLVLVAAVLFVEPVRMRVASIFVGREDSSNNFRLNVWAAVLDMIRARPVLGIGPGNDAFREIYVQFARAKYQDALGAYSVLLEILVEAGAIGLLSFLWLLLVTFDRGWVALQGLRNAASREGYWLMAAISTICGLMAHGLVDTVWYRPPVQTLWWLAVAIVASYYNPPEETSFSQNSPFSPFSEFEEDERLTISN</sequence>
<dbReference type="PANTHER" id="PTHR37422:SF22">
    <property type="entry name" value="SLR1515 PROTEIN"/>
    <property type="match status" value="1"/>
</dbReference>
<proteinExistence type="predicted"/>
<organism evidence="8 9">
    <name type="scientific">Zarconia navalis LEGE 11467</name>
    <dbReference type="NCBI Taxonomy" id="1828826"/>
    <lineage>
        <taxon>Bacteria</taxon>
        <taxon>Bacillati</taxon>
        <taxon>Cyanobacteriota</taxon>
        <taxon>Cyanophyceae</taxon>
        <taxon>Oscillatoriophycideae</taxon>
        <taxon>Oscillatoriales</taxon>
        <taxon>Oscillatoriales incertae sedis</taxon>
        <taxon>Zarconia</taxon>
        <taxon>Zarconia navalis</taxon>
    </lineage>
</organism>
<dbReference type="EMBL" id="JADEXN010000257">
    <property type="protein sequence ID" value="MBE9041863.1"/>
    <property type="molecule type" value="Genomic_DNA"/>
</dbReference>
<feature type="compositionally biased region" description="Low complexity" evidence="5">
    <location>
        <begin position="459"/>
        <end position="470"/>
    </location>
</feature>
<keyword evidence="2 6" id="KW-0812">Transmembrane</keyword>
<accession>A0A928W0X8</accession>
<feature type="transmembrane region" description="Helical" evidence="6">
    <location>
        <begin position="202"/>
        <end position="220"/>
    </location>
</feature>
<feature type="domain" description="O-antigen ligase-related" evidence="7">
    <location>
        <begin position="233"/>
        <end position="384"/>
    </location>
</feature>